<evidence type="ECO:0000259" key="5">
    <source>
        <dbReference type="Pfam" id="PF10551"/>
    </source>
</evidence>
<evidence type="ECO:0000256" key="1">
    <source>
        <dbReference type="ARBA" id="ARBA00022723"/>
    </source>
</evidence>
<feature type="domain" description="MULE transposase" evidence="5">
    <location>
        <begin position="199"/>
        <end position="302"/>
    </location>
</feature>
<evidence type="ECO:0000313" key="6">
    <source>
        <dbReference type="EMBL" id="CAB0041612.1"/>
    </source>
</evidence>
<evidence type="ECO:0000256" key="2">
    <source>
        <dbReference type="ARBA" id="ARBA00022771"/>
    </source>
</evidence>
<feature type="domain" description="FLYWCH-type" evidence="4">
    <location>
        <begin position="12"/>
        <end position="62"/>
    </location>
</feature>
<dbReference type="PANTHER" id="PTHR47160:SF10">
    <property type="entry name" value="MULE TRANSPOSASE DOMAIN-CONTAINING PROTEIN"/>
    <property type="match status" value="1"/>
</dbReference>
<dbReference type="Pfam" id="PF04500">
    <property type="entry name" value="FLYWCH"/>
    <property type="match status" value="1"/>
</dbReference>
<dbReference type="Pfam" id="PF10551">
    <property type="entry name" value="MULE"/>
    <property type="match status" value="1"/>
</dbReference>
<evidence type="ECO:0000259" key="4">
    <source>
        <dbReference type="Pfam" id="PF04500"/>
    </source>
</evidence>
<dbReference type="InterPro" id="IPR018289">
    <property type="entry name" value="MULE_transposase_dom"/>
</dbReference>
<evidence type="ECO:0008006" key="8">
    <source>
        <dbReference type="Google" id="ProtNLM"/>
    </source>
</evidence>
<dbReference type="Proteomes" id="UP000479190">
    <property type="component" value="Unassembled WGS sequence"/>
</dbReference>
<sequence length="441" mass="50787">MAEQPTAELIHKGGTTYLHYDGFLYLRHSRKGLTSYWRCQRKPQCAAKITIIHNGNDIIVKSGGDVESHEPNHAPNPEEVEALKLLSDLKREAREHPEAPPSRLMRRLQDASPAVLAQLPDRMNVRKQLQREHLKEMPSNPVDIEDLESVPDKFRRTKMGDIFLLYDSFEDDDFTLTCGRIIIFTTRENLKVLFRSPLWYVDGTFSTVPSIFFQMFAVMGSVNQVYKGVEQTIALPLVYALMKGKEQIAYAKIFQIISDRGREFGIQLRQPPRIMSDFELAIINAAAEFGGNVHLCLFHLCQSVYRFLCKKTYVHGKKARGRAKAVAVRYAPVLWNHYQAVLDGTERTNNASEGWHNRFQMIVGKKHPSLYTFLAELQHEQGDTQTLLRQIQLGQAVRKKPDGHFVAVKDRIMNIVMRYDEYVEDDSQLKYIKDLGHYLHL</sequence>
<protein>
    <recommendedName>
        <fullName evidence="8">FLYWCH-type domain-containing protein</fullName>
    </recommendedName>
</protein>
<name>A0A6H5J060_9HYME</name>
<dbReference type="OrthoDB" id="7697804at2759"/>
<gene>
    <name evidence="6" type="ORF">TBRA_LOCUS13278</name>
</gene>
<dbReference type="GO" id="GO:0008270">
    <property type="term" value="F:zinc ion binding"/>
    <property type="evidence" value="ECO:0007669"/>
    <property type="project" value="UniProtKB-KW"/>
</dbReference>
<dbReference type="PANTHER" id="PTHR47160">
    <property type="entry name" value="PUTATIVE-RELATED"/>
    <property type="match status" value="1"/>
</dbReference>
<dbReference type="AlphaFoldDB" id="A0A6H5J060"/>
<evidence type="ECO:0000313" key="7">
    <source>
        <dbReference type="Proteomes" id="UP000479190"/>
    </source>
</evidence>
<dbReference type="Gene3D" id="2.20.25.240">
    <property type="match status" value="1"/>
</dbReference>
<evidence type="ECO:0000256" key="3">
    <source>
        <dbReference type="ARBA" id="ARBA00022833"/>
    </source>
</evidence>
<keyword evidence="3" id="KW-0862">Zinc</keyword>
<proteinExistence type="predicted"/>
<keyword evidence="2" id="KW-0863">Zinc-finger</keyword>
<accession>A0A6H5J060</accession>
<keyword evidence="7" id="KW-1185">Reference proteome</keyword>
<dbReference type="EMBL" id="CADCXV010001127">
    <property type="protein sequence ID" value="CAB0041612.1"/>
    <property type="molecule type" value="Genomic_DNA"/>
</dbReference>
<dbReference type="InterPro" id="IPR007588">
    <property type="entry name" value="Znf_FLYWCH"/>
</dbReference>
<reference evidence="6 7" key="1">
    <citation type="submission" date="2020-02" db="EMBL/GenBank/DDBJ databases">
        <authorList>
            <person name="Ferguson B K."/>
        </authorList>
    </citation>
    <scope>NUCLEOTIDE SEQUENCE [LARGE SCALE GENOMIC DNA]</scope>
</reference>
<organism evidence="6 7">
    <name type="scientific">Trichogramma brassicae</name>
    <dbReference type="NCBI Taxonomy" id="86971"/>
    <lineage>
        <taxon>Eukaryota</taxon>
        <taxon>Metazoa</taxon>
        <taxon>Ecdysozoa</taxon>
        <taxon>Arthropoda</taxon>
        <taxon>Hexapoda</taxon>
        <taxon>Insecta</taxon>
        <taxon>Pterygota</taxon>
        <taxon>Neoptera</taxon>
        <taxon>Endopterygota</taxon>
        <taxon>Hymenoptera</taxon>
        <taxon>Apocrita</taxon>
        <taxon>Proctotrupomorpha</taxon>
        <taxon>Chalcidoidea</taxon>
        <taxon>Trichogrammatidae</taxon>
        <taxon>Trichogramma</taxon>
    </lineage>
</organism>
<keyword evidence="1" id="KW-0479">Metal-binding</keyword>